<dbReference type="GO" id="GO:0005506">
    <property type="term" value="F:iron ion binding"/>
    <property type="evidence" value="ECO:0007669"/>
    <property type="project" value="InterPro"/>
</dbReference>
<dbReference type="AlphaFoldDB" id="A0A4R8TJW9"/>
<comment type="caution">
    <text evidence="6">The sequence shown here is derived from an EMBL/GenBank/DDBJ whole genome shotgun (WGS) entry which is preliminary data.</text>
</comment>
<dbReference type="InterPro" id="IPR001128">
    <property type="entry name" value="Cyt_P450"/>
</dbReference>
<keyword evidence="5" id="KW-0408">Iron</keyword>
<comment type="cofactor">
    <cofactor evidence="1">
        <name>heme</name>
        <dbReference type="ChEBI" id="CHEBI:30413"/>
    </cofactor>
</comment>
<keyword evidence="4" id="KW-0479">Metal-binding</keyword>
<dbReference type="Gene3D" id="1.10.630.10">
    <property type="entry name" value="Cytochrome P450"/>
    <property type="match status" value="1"/>
</dbReference>
<dbReference type="PANTHER" id="PTHR24305:SF232">
    <property type="entry name" value="P450, PUTATIVE (EUROFUNG)-RELATED"/>
    <property type="match status" value="1"/>
</dbReference>
<dbReference type="GO" id="GO:0016705">
    <property type="term" value="F:oxidoreductase activity, acting on paired donors, with incorporation or reduction of molecular oxygen"/>
    <property type="evidence" value="ECO:0007669"/>
    <property type="project" value="InterPro"/>
</dbReference>
<gene>
    <name evidence="6" type="ORF">C8034_v010906</name>
</gene>
<dbReference type="PANTHER" id="PTHR24305">
    <property type="entry name" value="CYTOCHROME P450"/>
    <property type="match status" value="1"/>
</dbReference>
<comment type="similarity">
    <text evidence="2">Belongs to the cytochrome P450 family.</text>
</comment>
<organism evidence="6 7">
    <name type="scientific">Colletotrichum sidae</name>
    <dbReference type="NCBI Taxonomy" id="1347389"/>
    <lineage>
        <taxon>Eukaryota</taxon>
        <taxon>Fungi</taxon>
        <taxon>Dikarya</taxon>
        <taxon>Ascomycota</taxon>
        <taxon>Pezizomycotina</taxon>
        <taxon>Sordariomycetes</taxon>
        <taxon>Hypocreomycetidae</taxon>
        <taxon>Glomerellales</taxon>
        <taxon>Glomerellaceae</taxon>
        <taxon>Colletotrichum</taxon>
        <taxon>Colletotrichum orbiculare species complex</taxon>
    </lineage>
</organism>
<sequence>MEKTGGMSLLVSSRAPILLAGAVLLAAYLVYRTLLPRPIPGIPYNKKAAASLLGDMPELLGHSERTGEMYDWLGAQNIKHNAPVVQVFGRPLGRPWVIVSDFFETQDILTRRVRELDISDFTADLLGGVIPEHHSRWVTGDEWKSRRRLVGDILTPSFLAKVAAPLLHESTARMTALWREKARLAQGRPFSGLKDISHCALDAVLAFTFGPGLEGLSATQPDVDRLASLLSLDGVEMDVWDEPVAFPRAPPNPVLEALLKISDSLETAMKSSFPVLAHWFLRQGKQMKNAIRFKEDFLRRQIDLAALRVRSNGQGEGAVRCAIDDMVRRESWLAAKERRPPAFHTRSFYDELYGFTLGGHESTSNSNQWAIKILASHQAEQAKLRAVLREAFPEALAERRVPTAQEIMQARCPYLDASIEELFRVSLTAPAVARSATQDTQILGCHIPKGTVVFVVWNQASYTQPGLPVDVELRSPAARAAMSGKASGPEDSKFSTADYVPERYLVRSGDGTRQVFDPSRGRNMIFSMGPRGCYGRKLAYVQMRMLVVLVLWSFQLEELPQELNTGGAYDKLTREPHDCCVRLTALQVR</sequence>
<keyword evidence="6" id="KW-0560">Oxidoreductase</keyword>
<keyword evidence="3" id="KW-0349">Heme</keyword>
<name>A0A4R8TJW9_9PEZI</name>
<dbReference type="Proteomes" id="UP000295604">
    <property type="component" value="Unassembled WGS sequence"/>
</dbReference>
<evidence type="ECO:0000256" key="5">
    <source>
        <dbReference type="ARBA" id="ARBA00023004"/>
    </source>
</evidence>
<reference evidence="6 7" key="1">
    <citation type="submission" date="2018-11" db="EMBL/GenBank/DDBJ databases">
        <title>Genome sequence and assembly of Colletotrichum sidae.</title>
        <authorList>
            <person name="Gan P."/>
            <person name="Shirasu K."/>
        </authorList>
    </citation>
    <scope>NUCLEOTIDE SEQUENCE [LARGE SCALE GENOMIC DNA]</scope>
    <source>
        <strain evidence="6 7">CBS 518.97</strain>
    </source>
</reference>
<accession>A0A4R8TJW9</accession>
<dbReference type="SUPFAM" id="SSF48264">
    <property type="entry name" value="Cytochrome P450"/>
    <property type="match status" value="1"/>
</dbReference>
<dbReference type="InterPro" id="IPR050121">
    <property type="entry name" value="Cytochrome_P450_monoxygenase"/>
</dbReference>
<dbReference type="Pfam" id="PF00067">
    <property type="entry name" value="p450"/>
    <property type="match status" value="2"/>
</dbReference>
<evidence type="ECO:0000256" key="4">
    <source>
        <dbReference type="ARBA" id="ARBA00022723"/>
    </source>
</evidence>
<dbReference type="EMBL" id="QAPF01000063">
    <property type="protein sequence ID" value="TEA18522.1"/>
    <property type="molecule type" value="Genomic_DNA"/>
</dbReference>
<dbReference type="InterPro" id="IPR036396">
    <property type="entry name" value="Cyt_P450_sf"/>
</dbReference>
<dbReference type="GO" id="GO:0020037">
    <property type="term" value="F:heme binding"/>
    <property type="evidence" value="ECO:0007669"/>
    <property type="project" value="InterPro"/>
</dbReference>
<evidence type="ECO:0000256" key="3">
    <source>
        <dbReference type="ARBA" id="ARBA00022617"/>
    </source>
</evidence>
<dbReference type="GO" id="GO:0004497">
    <property type="term" value="F:monooxygenase activity"/>
    <property type="evidence" value="ECO:0007669"/>
    <property type="project" value="UniProtKB-KW"/>
</dbReference>
<evidence type="ECO:0000256" key="1">
    <source>
        <dbReference type="ARBA" id="ARBA00001971"/>
    </source>
</evidence>
<evidence type="ECO:0000256" key="2">
    <source>
        <dbReference type="ARBA" id="ARBA00010617"/>
    </source>
</evidence>
<evidence type="ECO:0000313" key="6">
    <source>
        <dbReference type="EMBL" id="TEA18522.1"/>
    </source>
</evidence>
<proteinExistence type="inferred from homology"/>
<protein>
    <submittedName>
        <fullName evidence="6">Cytochrome P450 monooxygenase TRI13</fullName>
    </submittedName>
</protein>
<evidence type="ECO:0000313" key="7">
    <source>
        <dbReference type="Proteomes" id="UP000295604"/>
    </source>
</evidence>
<keyword evidence="6" id="KW-0503">Monooxygenase</keyword>
<keyword evidence="7" id="KW-1185">Reference proteome</keyword>